<reference evidence="2" key="1">
    <citation type="journal article" date="2010" name="Nat. Biotechnol.">
        <title>Draft genome sequence of the oilseed species Ricinus communis.</title>
        <authorList>
            <person name="Chan A.P."/>
            <person name="Crabtree J."/>
            <person name="Zhao Q."/>
            <person name="Lorenzi H."/>
            <person name="Orvis J."/>
            <person name="Puiu D."/>
            <person name="Melake-Berhan A."/>
            <person name="Jones K.M."/>
            <person name="Redman J."/>
            <person name="Chen G."/>
            <person name="Cahoon E.B."/>
            <person name="Gedil M."/>
            <person name="Stanke M."/>
            <person name="Haas B.J."/>
            <person name="Wortman J.R."/>
            <person name="Fraser-Liggett C.M."/>
            <person name="Ravel J."/>
            <person name="Rabinowicz P.D."/>
        </authorList>
    </citation>
    <scope>NUCLEOTIDE SEQUENCE [LARGE SCALE GENOMIC DNA]</scope>
    <source>
        <strain evidence="2">cv. Hale</strain>
    </source>
</reference>
<evidence type="ECO:0000313" key="2">
    <source>
        <dbReference type="Proteomes" id="UP000008311"/>
    </source>
</evidence>
<keyword evidence="2" id="KW-1185">Reference proteome</keyword>
<gene>
    <name evidence="1" type="ORF">RCOM_0585850</name>
</gene>
<dbReference type="InParanoid" id="B9SAF7"/>
<proteinExistence type="predicted"/>
<protein>
    <submittedName>
        <fullName evidence="1">Uncharacterized protein</fullName>
    </submittedName>
</protein>
<organism evidence="1 2">
    <name type="scientific">Ricinus communis</name>
    <name type="common">Castor bean</name>
    <dbReference type="NCBI Taxonomy" id="3988"/>
    <lineage>
        <taxon>Eukaryota</taxon>
        <taxon>Viridiplantae</taxon>
        <taxon>Streptophyta</taxon>
        <taxon>Embryophyta</taxon>
        <taxon>Tracheophyta</taxon>
        <taxon>Spermatophyta</taxon>
        <taxon>Magnoliopsida</taxon>
        <taxon>eudicotyledons</taxon>
        <taxon>Gunneridae</taxon>
        <taxon>Pentapetalae</taxon>
        <taxon>rosids</taxon>
        <taxon>fabids</taxon>
        <taxon>Malpighiales</taxon>
        <taxon>Euphorbiaceae</taxon>
        <taxon>Acalyphoideae</taxon>
        <taxon>Acalypheae</taxon>
        <taxon>Ricinus</taxon>
    </lineage>
</organism>
<accession>B9SAF7</accession>
<evidence type="ECO:0000313" key="1">
    <source>
        <dbReference type="EMBL" id="EEF39406.1"/>
    </source>
</evidence>
<dbReference type="EMBL" id="EQ973904">
    <property type="protein sequence ID" value="EEF39406.1"/>
    <property type="molecule type" value="Genomic_DNA"/>
</dbReference>
<dbReference type="Proteomes" id="UP000008311">
    <property type="component" value="Unassembled WGS sequence"/>
</dbReference>
<sequence>MSQEQEKQGMVSIYEARHEKRVSVKDGKHEFRFARFLKPCAENVVHGVNVPNTPLLSEIFSHSSMEWPAKVISKTWARPRKNG</sequence>
<dbReference type="AlphaFoldDB" id="B9SAF7"/>
<name>B9SAF7_RICCO</name>